<evidence type="ECO:0000256" key="1">
    <source>
        <dbReference type="SAM" id="MobiDB-lite"/>
    </source>
</evidence>
<dbReference type="Gene3D" id="3.40.50.300">
    <property type="entry name" value="P-loop containing nucleotide triphosphate hydrolases"/>
    <property type="match status" value="1"/>
</dbReference>
<dbReference type="Pfam" id="PF13671">
    <property type="entry name" value="AAA_33"/>
    <property type="match status" value="1"/>
</dbReference>
<reference evidence="2 3" key="1">
    <citation type="submission" date="2020-09" db="EMBL/GenBank/DDBJ databases">
        <title>Biosynthesis of the nuclear factor of activated T cells inhibitor NFAT-133 and its congeners in Streptomyces pactum.</title>
        <authorList>
            <person name="Zhou W."/>
            <person name="Posri P."/>
            <person name="Abugrain M.E."/>
            <person name="Weisberg A.J."/>
            <person name="Chang J.H."/>
            <person name="Mahmud T."/>
        </authorList>
    </citation>
    <scope>NUCLEOTIDE SEQUENCE [LARGE SCALE GENOMIC DNA]</scope>
    <source>
        <strain evidence="2 3">ATCC 27456</strain>
    </source>
</reference>
<keyword evidence="3" id="KW-1185">Reference proteome</keyword>
<protein>
    <submittedName>
        <fullName evidence="2">AAA family ATPase</fullName>
    </submittedName>
</protein>
<feature type="region of interest" description="Disordered" evidence="1">
    <location>
        <begin position="1"/>
        <end position="34"/>
    </location>
</feature>
<evidence type="ECO:0000313" key="3">
    <source>
        <dbReference type="Proteomes" id="UP000807371"/>
    </source>
</evidence>
<dbReference type="InterPro" id="IPR027417">
    <property type="entry name" value="P-loop_NTPase"/>
</dbReference>
<dbReference type="EMBL" id="JACYXC010000001">
    <property type="protein sequence ID" value="MBH5337116.1"/>
    <property type="molecule type" value="Genomic_DNA"/>
</dbReference>
<dbReference type="Proteomes" id="UP000807371">
    <property type="component" value="Unassembled WGS sequence"/>
</dbReference>
<gene>
    <name evidence="2" type="ORF">IHE55_21050</name>
</gene>
<comment type="caution">
    <text evidence="2">The sequence shown here is derived from an EMBL/GenBank/DDBJ whole genome shotgun (WGS) entry which is preliminary data.</text>
</comment>
<proteinExistence type="predicted"/>
<evidence type="ECO:0000313" key="2">
    <source>
        <dbReference type="EMBL" id="MBH5337116.1"/>
    </source>
</evidence>
<name>A0ABS0NPL1_9ACTN</name>
<sequence length="220" mass="23820">MPAGPRQRAADEGPAGPRDPGTRAPSASAEPSADGAVDGLCYPLGDVVVVSGLPGSGKSTLMRRTVAALDRHGGPVLRVDSQDTRERWEAALPARLPYGLYRPLVRLAHYAGLRRALRSGAGLVVHDCGTQSWVRRWLARHARRRGRVLHMVLLDVPPAVALDGQMARGRGVSGYAFRRHRRAVRRLVADAERGRLPRGCASVVLLDRPAADRLRTIDFG</sequence>
<accession>A0ABS0NPL1</accession>
<organism evidence="2 3">
    <name type="scientific">Streptomyces pactum</name>
    <dbReference type="NCBI Taxonomy" id="68249"/>
    <lineage>
        <taxon>Bacteria</taxon>
        <taxon>Bacillati</taxon>
        <taxon>Actinomycetota</taxon>
        <taxon>Actinomycetes</taxon>
        <taxon>Kitasatosporales</taxon>
        <taxon>Streptomycetaceae</taxon>
        <taxon>Streptomyces</taxon>
    </lineage>
</organism>
<dbReference type="SUPFAM" id="SSF52540">
    <property type="entry name" value="P-loop containing nucleoside triphosphate hydrolases"/>
    <property type="match status" value="1"/>
</dbReference>